<dbReference type="InterPro" id="IPR014710">
    <property type="entry name" value="RmlC-like_jellyroll"/>
</dbReference>
<feature type="active site" evidence="6">
    <location>
        <position position="194"/>
    </location>
</feature>
<evidence type="ECO:0000256" key="1">
    <source>
        <dbReference type="ARBA" id="ARBA00022723"/>
    </source>
</evidence>
<dbReference type="PANTHER" id="PTHR42742:SF3">
    <property type="entry name" value="FRUCTOKINASE"/>
    <property type="match status" value="1"/>
</dbReference>
<dbReference type="EMBL" id="DVGZ01000011">
    <property type="protein sequence ID" value="HIR46217.1"/>
    <property type="molecule type" value="Genomic_DNA"/>
</dbReference>
<dbReference type="AlphaFoldDB" id="A0A9D1DDK2"/>
<dbReference type="InterPro" id="IPR011051">
    <property type="entry name" value="RmlC_Cupin_sf"/>
</dbReference>
<evidence type="ECO:0000256" key="4">
    <source>
        <dbReference type="ARBA" id="ARBA00030762"/>
    </source>
</evidence>
<evidence type="ECO:0000259" key="8">
    <source>
        <dbReference type="Pfam" id="PF21621"/>
    </source>
</evidence>
<dbReference type="Pfam" id="PF20511">
    <property type="entry name" value="PMI_typeI_cat"/>
    <property type="match status" value="1"/>
</dbReference>
<dbReference type="SUPFAM" id="SSF51182">
    <property type="entry name" value="RmlC-like cupins"/>
    <property type="match status" value="1"/>
</dbReference>
<dbReference type="InterPro" id="IPR051804">
    <property type="entry name" value="Carb_Metab_Reg_Kinase/Isom"/>
</dbReference>
<evidence type="ECO:0000256" key="2">
    <source>
        <dbReference type="ARBA" id="ARBA00022833"/>
    </source>
</evidence>
<comment type="caution">
    <text evidence="9">The sequence shown here is derived from an EMBL/GenBank/DDBJ whole genome shotgun (WGS) entry which is preliminary data.</text>
</comment>
<dbReference type="PIRSF" id="PIRSF036894">
    <property type="entry name" value="PMI_Firm_short"/>
    <property type="match status" value="1"/>
</dbReference>
<dbReference type="Gene3D" id="2.60.120.10">
    <property type="entry name" value="Jelly Rolls"/>
    <property type="match status" value="2"/>
</dbReference>
<dbReference type="InterPro" id="IPR049071">
    <property type="entry name" value="MPI_cupin_dom"/>
</dbReference>
<keyword evidence="1 5" id="KW-0479">Metal-binding</keyword>
<dbReference type="InterPro" id="IPR046457">
    <property type="entry name" value="PMI_typeI_cat"/>
</dbReference>
<evidence type="ECO:0000313" key="9">
    <source>
        <dbReference type="EMBL" id="HIR46217.1"/>
    </source>
</evidence>
<dbReference type="InterPro" id="IPR014628">
    <property type="entry name" value="Man6P_isomerase_Firm_short"/>
</dbReference>
<feature type="binding site" evidence="5">
    <location>
        <position position="116"/>
    </location>
    <ligand>
        <name>Zn(2+)</name>
        <dbReference type="ChEBI" id="CHEBI:29105"/>
    </ligand>
</feature>
<reference evidence="9" key="2">
    <citation type="journal article" date="2021" name="PeerJ">
        <title>Extensive microbial diversity within the chicken gut microbiome revealed by metagenomics and culture.</title>
        <authorList>
            <person name="Gilroy R."/>
            <person name="Ravi A."/>
            <person name="Getino M."/>
            <person name="Pursley I."/>
            <person name="Horton D.L."/>
            <person name="Alikhan N.F."/>
            <person name="Baker D."/>
            <person name="Gharbi K."/>
            <person name="Hall N."/>
            <person name="Watson M."/>
            <person name="Adriaenssens E.M."/>
            <person name="Foster-Nyarko E."/>
            <person name="Jarju S."/>
            <person name="Secka A."/>
            <person name="Antonio M."/>
            <person name="Oren A."/>
            <person name="Chaudhuri R.R."/>
            <person name="La Ragione R."/>
            <person name="Hildebrand F."/>
            <person name="Pallen M.J."/>
        </authorList>
    </citation>
    <scope>NUCLEOTIDE SEQUENCE</scope>
    <source>
        <strain evidence="9">ChiSxjej1B13-7958</strain>
    </source>
</reference>
<dbReference type="Proteomes" id="UP000824242">
    <property type="component" value="Unassembled WGS sequence"/>
</dbReference>
<dbReference type="PANTHER" id="PTHR42742">
    <property type="entry name" value="TRANSCRIPTIONAL REPRESSOR MPRA"/>
    <property type="match status" value="1"/>
</dbReference>
<evidence type="ECO:0000256" key="5">
    <source>
        <dbReference type="PIRSR" id="PIRSR036894-1"/>
    </source>
</evidence>
<comment type="cofactor">
    <cofactor evidence="5">
        <name>Zn(2+)</name>
        <dbReference type="ChEBI" id="CHEBI:29105"/>
    </cofactor>
    <text evidence="5">Binds 1 zinc ion per subunit.</text>
</comment>
<protein>
    <recommendedName>
        <fullName evidence="3">Phosphohexomutase</fullName>
    </recommendedName>
    <alternativeName>
        <fullName evidence="4">Phosphomannose isomerase</fullName>
    </alternativeName>
</protein>
<evidence type="ECO:0000259" key="7">
    <source>
        <dbReference type="Pfam" id="PF20511"/>
    </source>
</evidence>
<feature type="binding site" evidence="5">
    <location>
        <position position="174"/>
    </location>
    <ligand>
        <name>Zn(2+)</name>
        <dbReference type="ChEBI" id="CHEBI:29105"/>
    </ligand>
</feature>
<name>A0A9D1DDK2_9FIRM</name>
<dbReference type="GO" id="GO:0005975">
    <property type="term" value="P:carbohydrate metabolic process"/>
    <property type="evidence" value="ECO:0007669"/>
    <property type="project" value="InterPro"/>
</dbReference>
<dbReference type="Pfam" id="PF21621">
    <property type="entry name" value="MPI_cupin_dom"/>
    <property type="match status" value="1"/>
</dbReference>
<dbReference type="GO" id="GO:0008270">
    <property type="term" value="F:zinc ion binding"/>
    <property type="evidence" value="ECO:0007669"/>
    <property type="project" value="InterPro"/>
</dbReference>
<feature type="domain" description="Mannose-6-phosphate isomerase cupin" evidence="8">
    <location>
        <begin position="233"/>
        <end position="302"/>
    </location>
</feature>
<keyword evidence="9" id="KW-0413">Isomerase</keyword>
<feature type="binding site" evidence="5">
    <location>
        <position position="99"/>
    </location>
    <ligand>
        <name>Zn(2+)</name>
        <dbReference type="ChEBI" id="CHEBI:29105"/>
    </ligand>
</feature>
<keyword evidence="2 5" id="KW-0862">Zinc</keyword>
<evidence type="ECO:0000256" key="6">
    <source>
        <dbReference type="PIRSR" id="PIRSR036894-2"/>
    </source>
</evidence>
<sequence>MSMLKLKPACKDYLWGGDKLRTAFGVESDLHPLAEAWVLSCHPDGPSVIVGGKDDGKTLAAYLTEHGKEVLGEDCRKFEDFPILTKLIDAKGNLSIQVHPSNEYALEHEHQYGKTEMWYILDCEPGAFLYYGFDHEISREEFERRIKDNTLTEVLHAAPVHKGDVFFIPSGTLHAICEGIVIAEIQQNSNVTYRVYDYGRVGADGKPRALHIPQALAVTECKPAQAHDFGGHLAQCEYFTVDVYENGFSGTAGADSFVSLLVVDGAGEVSCAGETLPVKKGDSIFIPANSGDFTVSGTLQTLCTRV</sequence>
<dbReference type="GO" id="GO:0004476">
    <property type="term" value="F:mannose-6-phosphate isomerase activity"/>
    <property type="evidence" value="ECO:0007669"/>
    <property type="project" value="InterPro"/>
</dbReference>
<proteinExistence type="predicted"/>
<dbReference type="CDD" id="cd07010">
    <property type="entry name" value="cupin_PMI_type_I_N_bac"/>
    <property type="match status" value="1"/>
</dbReference>
<gene>
    <name evidence="9" type="ORF">IAB89_00960</name>
</gene>
<organism evidence="9 10">
    <name type="scientific">Candidatus Caccousia avicola</name>
    <dbReference type="NCBI Taxonomy" id="2840721"/>
    <lineage>
        <taxon>Bacteria</taxon>
        <taxon>Bacillati</taxon>
        <taxon>Bacillota</taxon>
        <taxon>Clostridia</taxon>
        <taxon>Eubacteriales</taxon>
        <taxon>Oscillospiraceae</taxon>
        <taxon>Oscillospiraceae incertae sedis</taxon>
        <taxon>Candidatus Caccousia</taxon>
    </lineage>
</organism>
<feature type="domain" description="Phosphomannose isomerase type I catalytic" evidence="7">
    <location>
        <begin position="3"/>
        <end position="105"/>
    </location>
</feature>
<reference evidence="9" key="1">
    <citation type="submission" date="2020-10" db="EMBL/GenBank/DDBJ databases">
        <authorList>
            <person name="Gilroy R."/>
        </authorList>
    </citation>
    <scope>NUCLEOTIDE SEQUENCE</scope>
    <source>
        <strain evidence="9">ChiSxjej1B13-7958</strain>
    </source>
</reference>
<evidence type="ECO:0000256" key="3">
    <source>
        <dbReference type="ARBA" id="ARBA00029741"/>
    </source>
</evidence>
<evidence type="ECO:0000313" key="10">
    <source>
        <dbReference type="Proteomes" id="UP000824242"/>
    </source>
</evidence>
<accession>A0A9D1DDK2</accession>